<accession>A0A8J4CJT7</accession>
<dbReference type="EMBL" id="BNCP01000020">
    <property type="protein sequence ID" value="GIL81066.1"/>
    <property type="molecule type" value="Genomic_DNA"/>
</dbReference>
<organism evidence="1 2">
    <name type="scientific">Volvox reticuliferus</name>
    <dbReference type="NCBI Taxonomy" id="1737510"/>
    <lineage>
        <taxon>Eukaryota</taxon>
        <taxon>Viridiplantae</taxon>
        <taxon>Chlorophyta</taxon>
        <taxon>core chlorophytes</taxon>
        <taxon>Chlorophyceae</taxon>
        <taxon>CS clade</taxon>
        <taxon>Chlamydomonadales</taxon>
        <taxon>Volvocaceae</taxon>
        <taxon>Volvox</taxon>
    </lineage>
</organism>
<reference evidence="1" key="1">
    <citation type="journal article" date="2021" name="Proc. Natl. Acad. Sci. U.S.A.">
        <title>Three genomes in the algal genus Volvox reveal the fate of a haploid sex-determining region after a transition to homothallism.</title>
        <authorList>
            <person name="Yamamoto K."/>
            <person name="Hamaji T."/>
            <person name="Kawai-Toyooka H."/>
            <person name="Matsuzaki R."/>
            <person name="Takahashi F."/>
            <person name="Nishimura Y."/>
            <person name="Kawachi M."/>
            <person name="Noguchi H."/>
            <person name="Minakuchi Y."/>
            <person name="Umen J.G."/>
            <person name="Toyoda A."/>
            <person name="Nozaki H."/>
        </authorList>
    </citation>
    <scope>NUCLEOTIDE SEQUENCE</scope>
    <source>
        <strain evidence="1">NIES-3786</strain>
    </source>
</reference>
<comment type="caution">
    <text evidence="1">The sequence shown here is derived from an EMBL/GenBank/DDBJ whole genome shotgun (WGS) entry which is preliminary data.</text>
</comment>
<dbReference type="InterPro" id="IPR043129">
    <property type="entry name" value="ATPase_NBD"/>
</dbReference>
<feature type="non-terminal residue" evidence="1">
    <location>
        <position position="1"/>
    </location>
</feature>
<evidence type="ECO:0000313" key="2">
    <source>
        <dbReference type="Proteomes" id="UP000747110"/>
    </source>
</evidence>
<dbReference type="PANTHER" id="PTHR14187">
    <property type="entry name" value="ALPHA KINASE/ELONGATION FACTOR 2 KINASE"/>
    <property type="match status" value="1"/>
</dbReference>
<dbReference type="PANTHER" id="PTHR14187:SF5">
    <property type="entry name" value="HEAT SHOCK 70 KDA PROTEIN 12A"/>
    <property type="match status" value="1"/>
</dbReference>
<dbReference type="OrthoDB" id="546249at2759"/>
<evidence type="ECO:0000313" key="1">
    <source>
        <dbReference type="EMBL" id="GIL81066.1"/>
    </source>
</evidence>
<sequence>MATPTCSGSGSIGRISVTDGLRSGLNSADSSTLLKSARATTTVAIDVGTYGSGFAYVISPPNENARPTIKVHTDWPDRAAAGAVGTAAGSSAEAPQSEVRYPKTRSALLLRGGKGVAFGWTAVRMFCEMNNQERTDGRYYLVYGEDFKLGLQDPGRVGAGRLPEGVSPESAFTEFLRLMKVYILEQLLQRSARDVGTAPAASAASVSATARGMIRWCLTVPALWSDEAKGKVRRAAHRAALITKLDSDELTVVLEPEAAALQVSVG</sequence>
<proteinExistence type="predicted"/>
<name>A0A8J4CJT7_9CHLO</name>
<dbReference type="Proteomes" id="UP000747110">
    <property type="component" value="Unassembled WGS sequence"/>
</dbReference>
<dbReference type="SUPFAM" id="SSF53067">
    <property type="entry name" value="Actin-like ATPase domain"/>
    <property type="match status" value="1"/>
</dbReference>
<dbReference type="Gene3D" id="3.30.420.40">
    <property type="match status" value="1"/>
</dbReference>
<protein>
    <submittedName>
        <fullName evidence="1">Uncharacterized protein</fullName>
    </submittedName>
</protein>
<gene>
    <name evidence="1" type="ORF">Vretifemale_10180</name>
</gene>
<dbReference type="AlphaFoldDB" id="A0A8J4CJT7"/>
<keyword evidence="2" id="KW-1185">Reference proteome</keyword>